<evidence type="ECO:0000256" key="13">
    <source>
        <dbReference type="ARBA" id="ARBA00022989"/>
    </source>
</evidence>
<evidence type="ECO:0000256" key="10">
    <source>
        <dbReference type="ARBA" id="ARBA00022679"/>
    </source>
</evidence>
<evidence type="ECO:0000256" key="22">
    <source>
        <dbReference type="ARBA" id="ARBA00032743"/>
    </source>
</evidence>
<gene>
    <name evidence="25" type="ORF">GCM10009559_43800</name>
</gene>
<keyword evidence="15 24" id="KW-0472">Membrane</keyword>
<feature type="transmembrane region" description="Helical" evidence="24">
    <location>
        <begin position="191"/>
        <end position="209"/>
    </location>
</feature>
<dbReference type="PANTHER" id="PTHR46382:SF1">
    <property type="entry name" value="PHOSPHATIDATE CYTIDYLYLTRANSFERASE"/>
    <property type="match status" value="1"/>
</dbReference>
<comment type="pathway">
    <text evidence="3">Phospholipid metabolism; CDP-diacylglycerol biosynthesis; CDP-diacylglycerol from sn-glycerol 3-phosphate: step 3/3.</text>
</comment>
<comment type="subcellular location">
    <subcellularLocation>
        <location evidence="2">Cell membrane</location>
        <topology evidence="2">Multi-pass membrane protein</topology>
    </subcellularLocation>
</comment>
<keyword evidence="12" id="KW-0548">Nucleotidyltransferase</keyword>
<evidence type="ECO:0000256" key="5">
    <source>
        <dbReference type="ARBA" id="ARBA00010185"/>
    </source>
</evidence>
<feature type="transmembrane region" description="Helical" evidence="24">
    <location>
        <begin position="152"/>
        <end position="170"/>
    </location>
</feature>
<feature type="transmembrane region" description="Helical" evidence="24">
    <location>
        <begin position="128"/>
        <end position="146"/>
    </location>
</feature>
<name>A0ABP4B941_9PSEU</name>
<keyword evidence="9" id="KW-0444">Lipid biosynthesis</keyword>
<comment type="catalytic activity">
    <reaction evidence="1">
        <text>a 1,2-diacyl-sn-glycero-3-phosphate + CTP + H(+) = a CDP-1,2-diacyl-sn-glycerol + diphosphate</text>
        <dbReference type="Rhea" id="RHEA:16229"/>
        <dbReference type="ChEBI" id="CHEBI:15378"/>
        <dbReference type="ChEBI" id="CHEBI:33019"/>
        <dbReference type="ChEBI" id="CHEBI:37563"/>
        <dbReference type="ChEBI" id="CHEBI:58332"/>
        <dbReference type="ChEBI" id="CHEBI:58608"/>
        <dbReference type="EC" id="2.7.7.41"/>
    </reaction>
</comment>
<evidence type="ECO:0000256" key="7">
    <source>
        <dbReference type="ARBA" id="ARBA00019373"/>
    </source>
</evidence>
<keyword evidence="10" id="KW-0808">Transferase</keyword>
<evidence type="ECO:0000256" key="2">
    <source>
        <dbReference type="ARBA" id="ARBA00004651"/>
    </source>
</evidence>
<evidence type="ECO:0000256" key="17">
    <source>
        <dbReference type="ARBA" id="ARBA00023264"/>
    </source>
</evidence>
<proteinExistence type="inferred from homology"/>
<dbReference type="Proteomes" id="UP001499967">
    <property type="component" value="Unassembled WGS sequence"/>
</dbReference>
<feature type="transmembrane region" description="Helical" evidence="24">
    <location>
        <begin position="215"/>
        <end position="234"/>
    </location>
</feature>
<evidence type="ECO:0000256" key="9">
    <source>
        <dbReference type="ARBA" id="ARBA00022516"/>
    </source>
</evidence>
<dbReference type="EMBL" id="BAAAHP010000123">
    <property type="protein sequence ID" value="GAA0945653.1"/>
    <property type="molecule type" value="Genomic_DNA"/>
</dbReference>
<evidence type="ECO:0000256" key="4">
    <source>
        <dbReference type="ARBA" id="ARBA00005189"/>
    </source>
</evidence>
<organism evidence="25 26">
    <name type="scientific">Pseudonocardia zijingensis</name>
    <dbReference type="NCBI Taxonomy" id="153376"/>
    <lineage>
        <taxon>Bacteria</taxon>
        <taxon>Bacillati</taxon>
        <taxon>Actinomycetota</taxon>
        <taxon>Actinomycetes</taxon>
        <taxon>Pseudonocardiales</taxon>
        <taxon>Pseudonocardiaceae</taxon>
        <taxon>Pseudonocardia</taxon>
    </lineage>
</organism>
<sequence>MDPVTLTLGALGLGGAAVGASRRAELAARWRTWLVAAPLVLGPLLVGGRTGGAVLAAALGVVAAVEYARLTGLRRLDAGALALRVVVVPAVALVRPDLIGALLPVLPLAAALPALLTGDAASGGRRAAHGVFGTLWIGGGLAGLAVLDPQVAVAVCLAVAVADVGAWCGGRLLGRRGPGARPLSPLSPAKTWGGVAGAVLGAGAVLLALGRPSLGLLVAVVAGGVVGDLLESMLKREAGRKDAGDWLPGFGGLLDRVDSLLVALPLAVLVTALGLS</sequence>
<keyword evidence="11 24" id="KW-0812">Transmembrane</keyword>
<evidence type="ECO:0000313" key="25">
    <source>
        <dbReference type="EMBL" id="GAA0945653.1"/>
    </source>
</evidence>
<dbReference type="PANTHER" id="PTHR46382">
    <property type="entry name" value="PHOSPHATIDATE CYTIDYLYLTRANSFERASE"/>
    <property type="match status" value="1"/>
</dbReference>
<accession>A0ABP4B941</accession>
<evidence type="ECO:0000256" key="19">
    <source>
        <dbReference type="ARBA" id="ARBA00031825"/>
    </source>
</evidence>
<evidence type="ECO:0000256" key="21">
    <source>
        <dbReference type="ARBA" id="ARBA00032396"/>
    </source>
</evidence>
<dbReference type="EC" id="2.7.7.41" evidence="6"/>
<evidence type="ECO:0000256" key="6">
    <source>
        <dbReference type="ARBA" id="ARBA00012487"/>
    </source>
</evidence>
<keyword evidence="26" id="KW-1185">Reference proteome</keyword>
<keyword evidence="16" id="KW-0594">Phospholipid biosynthesis</keyword>
<keyword evidence="8" id="KW-1003">Cell membrane</keyword>
<keyword evidence="17" id="KW-1208">Phospholipid metabolism</keyword>
<dbReference type="Pfam" id="PF01148">
    <property type="entry name" value="CTP_transf_1"/>
    <property type="match status" value="1"/>
</dbReference>
<evidence type="ECO:0000256" key="18">
    <source>
        <dbReference type="ARBA" id="ARBA00029893"/>
    </source>
</evidence>
<evidence type="ECO:0000256" key="3">
    <source>
        <dbReference type="ARBA" id="ARBA00005119"/>
    </source>
</evidence>
<keyword evidence="13 24" id="KW-1133">Transmembrane helix</keyword>
<evidence type="ECO:0000256" key="14">
    <source>
        <dbReference type="ARBA" id="ARBA00023098"/>
    </source>
</evidence>
<comment type="similarity">
    <text evidence="5">Belongs to the CDS family.</text>
</comment>
<evidence type="ECO:0000256" key="8">
    <source>
        <dbReference type="ARBA" id="ARBA00022475"/>
    </source>
</evidence>
<evidence type="ECO:0000256" key="24">
    <source>
        <dbReference type="SAM" id="Phobius"/>
    </source>
</evidence>
<comment type="caution">
    <text evidence="25">The sequence shown here is derived from an EMBL/GenBank/DDBJ whole genome shotgun (WGS) entry which is preliminary data.</text>
</comment>
<keyword evidence="14" id="KW-0443">Lipid metabolism</keyword>
<evidence type="ECO:0000313" key="26">
    <source>
        <dbReference type="Proteomes" id="UP001499967"/>
    </source>
</evidence>
<comment type="pathway">
    <text evidence="4">Lipid metabolism.</text>
</comment>
<evidence type="ECO:0000256" key="15">
    <source>
        <dbReference type="ARBA" id="ARBA00023136"/>
    </source>
</evidence>
<feature type="transmembrane region" description="Helical" evidence="24">
    <location>
        <begin position="39"/>
        <end position="64"/>
    </location>
</feature>
<dbReference type="RefSeq" id="WP_343943361.1">
    <property type="nucleotide sequence ID" value="NZ_BAAAHP010000123.1"/>
</dbReference>
<evidence type="ECO:0000256" key="11">
    <source>
        <dbReference type="ARBA" id="ARBA00022692"/>
    </source>
</evidence>
<evidence type="ECO:0000256" key="16">
    <source>
        <dbReference type="ARBA" id="ARBA00023209"/>
    </source>
</evidence>
<evidence type="ECO:0000256" key="1">
    <source>
        <dbReference type="ARBA" id="ARBA00001698"/>
    </source>
</evidence>
<evidence type="ECO:0000256" key="20">
    <source>
        <dbReference type="ARBA" id="ARBA00032253"/>
    </source>
</evidence>
<evidence type="ECO:0000256" key="23">
    <source>
        <dbReference type="ARBA" id="ARBA00033406"/>
    </source>
</evidence>
<evidence type="ECO:0000256" key="12">
    <source>
        <dbReference type="ARBA" id="ARBA00022695"/>
    </source>
</evidence>
<feature type="transmembrane region" description="Helical" evidence="24">
    <location>
        <begin position="98"/>
        <end position="116"/>
    </location>
</feature>
<protein>
    <recommendedName>
        <fullName evidence="7">Phosphatidate cytidylyltransferase</fullName>
        <ecNumber evidence="6">2.7.7.41</ecNumber>
    </recommendedName>
    <alternativeName>
        <fullName evidence="20">CDP-DAG synthase</fullName>
    </alternativeName>
    <alternativeName>
        <fullName evidence="22">CDP-DG synthase</fullName>
    </alternativeName>
    <alternativeName>
        <fullName evidence="18">CDP-diacylglycerol synthase</fullName>
    </alternativeName>
    <alternativeName>
        <fullName evidence="21">CDP-diglyceride pyrophosphorylase</fullName>
    </alternativeName>
    <alternativeName>
        <fullName evidence="23">CDP-diglyceride synthase</fullName>
    </alternativeName>
    <alternativeName>
        <fullName evidence="19">CTP:phosphatidate cytidylyltransferase</fullName>
    </alternativeName>
</protein>
<reference evidence="26" key="1">
    <citation type="journal article" date="2019" name="Int. J. Syst. Evol. Microbiol.">
        <title>The Global Catalogue of Microorganisms (GCM) 10K type strain sequencing project: providing services to taxonomists for standard genome sequencing and annotation.</title>
        <authorList>
            <consortium name="The Broad Institute Genomics Platform"/>
            <consortium name="The Broad Institute Genome Sequencing Center for Infectious Disease"/>
            <person name="Wu L."/>
            <person name="Ma J."/>
        </authorList>
    </citation>
    <scope>NUCLEOTIDE SEQUENCE [LARGE SCALE GENOMIC DNA]</scope>
    <source>
        <strain evidence="26">JCM 11117</strain>
    </source>
</reference>